<dbReference type="Gene3D" id="1.20.5.110">
    <property type="match status" value="1"/>
</dbReference>
<dbReference type="InterPro" id="IPR014162">
    <property type="entry name" value="CpoB_C"/>
</dbReference>
<feature type="region of interest" description="Disordered" evidence="3">
    <location>
        <begin position="93"/>
        <end position="131"/>
    </location>
</feature>
<dbReference type="Gene3D" id="1.25.40.10">
    <property type="entry name" value="Tetratricopeptide repeat domain"/>
    <property type="match status" value="1"/>
</dbReference>
<dbReference type="HAMAP" id="MF_02066">
    <property type="entry name" value="CpoB"/>
    <property type="match status" value="1"/>
</dbReference>
<comment type="subcellular location">
    <subcellularLocation>
        <location evidence="1">Periplasm</location>
    </subcellularLocation>
</comment>
<evidence type="ECO:0000256" key="2">
    <source>
        <dbReference type="PROSITE-ProRule" id="PRU00339"/>
    </source>
</evidence>
<evidence type="ECO:0000256" key="1">
    <source>
        <dbReference type="HAMAP-Rule" id="MF_02066"/>
    </source>
</evidence>
<sequence precursor="true">MMIKFAAISMAAVLSTASWAQAPVASVGGSGSVNERLAELERSFSARAQAQIDQQRQLNAMQQELSELRGLLEEQSYRLEQVIERQRSMLAAQQEAASAPRAAPEAAPRAEAEPAPSQTAASASPEPAGDEQATYDRAVNLVLQDKDYNAAIPAFARFITQYPQSTYVPNAHYWLGQLLYAQKRFDQSKAQFGRVVEAYPKSNKRADSLLKLGLIAREQKDDAQARQYFEQILSEYGSSSAARLAQENLDAMK</sequence>
<dbReference type="Pfam" id="PF13424">
    <property type="entry name" value="TPR_12"/>
    <property type="match status" value="1"/>
</dbReference>
<dbReference type="RefSeq" id="WP_306760578.1">
    <property type="nucleotide sequence ID" value="NZ_CP118224.1"/>
</dbReference>
<evidence type="ECO:0000256" key="3">
    <source>
        <dbReference type="SAM" id="MobiDB-lite"/>
    </source>
</evidence>
<dbReference type="NCBIfam" id="TIGR02795">
    <property type="entry name" value="tol_pal_ybgF"/>
    <property type="match status" value="1"/>
</dbReference>
<dbReference type="InterPro" id="IPR034706">
    <property type="entry name" value="CpoB"/>
</dbReference>
<comment type="similarity">
    <text evidence="1">Belongs to the CpoB family.</text>
</comment>
<feature type="domain" description="YbgF trimerisation" evidence="4">
    <location>
        <begin position="32"/>
        <end position="106"/>
    </location>
</feature>
<feature type="compositionally biased region" description="Low complexity" evidence="3">
    <location>
        <begin position="93"/>
        <end position="127"/>
    </location>
</feature>
<dbReference type="AlphaFoldDB" id="A0AA50KM12"/>
<keyword evidence="1" id="KW-0732">Signal</keyword>
<dbReference type="PROSITE" id="PS50005">
    <property type="entry name" value="TPR"/>
    <property type="match status" value="1"/>
</dbReference>
<accession>A0AA50KM12</accession>
<dbReference type="SUPFAM" id="SSF48452">
    <property type="entry name" value="TPR-like"/>
    <property type="match status" value="1"/>
</dbReference>
<keyword evidence="2" id="KW-0802">TPR repeat</keyword>
<dbReference type="EMBL" id="CP118224">
    <property type="protein sequence ID" value="WMC09377.1"/>
    <property type="molecule type" value="Genomic_DNA"/>
</dbReference>
<keyword evidence="1" id="KW-0131">Cell cycle</keyword>
<keyword evidence="6" id="KW-1185">Reference proteome</keyword>
<dbReference type="InterPro" id="IPR032519">
    <property type="entry name" value="YbgF_tri"/>
</dbReference>
<dbReference type="GO" id="GO:0043093">
    <property type="term" value="P:FtsZ-dependent cytokinesis"/>
    <property type="evidence" value="ECO:0007669"/>
    <property type="project" value="UniProtKB-UniRule"/>
</dbReference>
<name>A0AA50KM12_9GAMM</name>
<evidence type="ECO:0000313" key="6">
    <source>
        <dbReference type="Proteomes" id="UP001223802"/>
    </source>
</evidence>
<keyword evidence="1" id="KW-0132">Cell division</keyword>
<comment type="function">
    <text evidence="1">Mediates coordination of peptidoglycan synthesis and outer membrane constriction during cell division.</text>
</comment>
<dbReference type="GO" id="GO:0030288">
    <property type="term" value="C:outer membrane-bounded periplasmic space"/>
    <property type="evidence" value="ECO:0007669"/>
    <property type="project" value="UniProtKB-UniRule"/>
</dbReference>
<feature type="signal peptide" evidence="1">
    <location>
        <begin position="1"/>
        <end position="20"/>
    </location>
</feature>
<protein>
    <recommendedName>
        <fullName evidence="1">Cell division coordinator CpoB</fullName>
    </recommendedName>
</protein>
<keyword evidence="1" id="KW-0574">Periplasm</keyword>
<dbReference type="InterPro" id="IPR019734">
    <property type="entry name" value="TPR_rpt"/>
</dbReference>
<dbReference type="Pfam" id="PF13174">
    <property type="entry name" value="TPR_6"/>
    <property type="match status" value="1"/>
</dbReference>
<reference evidence="5 6" key="1">
    <citation type="submission" date="2023-02" db="EMBL/GenBank/DDBJ databases">
        <title>Complete genome sequence of a novel bacterium Oceanimonas sp. NTOU-MSR1 isolated from marine coast sediment.</title>
        <authorList>
            <person name="Yang H.-T."/>
            <person name="Chen Y.-L."/>
            <person name="Ho Y.-N."/>
        </authorList>
    </citation>
    <scope>NUCLEOTIDE SEQUENCE [LARGE SCALE GENOMIC DNA]</scope>
    <source>
        <strain evidence="5 6">NTOU-MSR1</strain>
    </source>
</reference>
<dbReference type="KEGG" id="ope:PU634_09625"/>
<dbReference type="Pfam" id="PF16331">
    <property type="entry name" value="TolA_bind_tri"/>
    <property type="match status" value="1"/>
</dbReference>
<proteinExistence type="inferred from homology"/>
<evidence type="ECO:0000313" key="5">
    <source>
        <dbReference type="EMBL" id="WMC09377.1"/>
    </source>
</evidence>
<feature type="repeat" description="TPR" evidence="2">
    <location>
        <begin position="169"/>
        <end position="202"/>
    </location>
</feature>
<dbReference type="Proteomes" id="UP001223802">
    <property type="component" value="Chromosome"/>
</dbReference>
<dbReference type="GO" id="GO:0070206">
    <property type="term" value="P:protein trimerization"/>
    <property type="evidence" value="ECO:0007669"/>
    <property type="project" value="InterPro"/>
</dbReference>
<organism evidence="5 6">
    <name type="scientific">Oceanimonas pelagia</name>
    <dbReference type="NCBI Taxonomy" id="3028314"/>
    <lineage>
        <taxon>Bacteria</taxon>
        <taxon>Pseudomonadati</taxon>
        <taxon>Pseudomonadota</taxon>
        <taxon>Gammaproteobacteria</taxon>
        <taxon>Aeromonadales</taxon>
        <taxon>Aeromonadaceae</taxon>
        <taxon>Oceanimonas</taxon>
    </lineage>
</organism>
<evidence type="ECO:0000259" key="4">
    <source>
        <dbReference type="Pfam" id="PF16331"/>
    </source>
</evidence>
<dbReference type="InterPro" id="IPR011990">
    <property type="entry name" value="TPR-like_helical_dom_sf"/>
</dbReference>
<dbReference type="SMART" id="SM00028">
    <property type="entry name" value="TPR"/>
    <property type="match status" value="2"/>
</dbReference>
<gene>
    <name evidence="5" type="primary">ybgF</name>
    <name evidence="1" type="synonym">cpoB</name>
    <name evidence="5" type="ORF">PU634_09625</name>
</gene>
<feature type="chain" id="PRO_5041498779" description="Cell division coordinator CpoB" evidence="1">
    <location>
        <begin position="21"/>
        <end position="253"/>
    </location>
</feature>